<gene>
    <name evidence="1" type="ORF">MKP09_15175</name>
</gene>
<reference evidence="1 2" key="1">
    <citation type="submission" date="2022-02" db="EMBL/GenBank/DDBJ databases">
        <authorList>
            <person name="Min J."/>
        </authorList>
    </citation>
    <scope>NUCLEOTIDE SEQUENCE [LARGE SCALE GENOMIC DNA]</scope>
    <source>
        <strain evidence="1 2">GR10-1</strain>
    </source>
</reference>
<protein>
    <submittedName>
        <fullName evidence="1">Uncharacterized protein</fullName>
    </submittedName>
</protein>
<evidence type="ECO:0000313" key="1">
    <source>
        <dbReference type="EMBL" id="MCH5599153.1"/>
    </source>
</evidence>
<name>A0ABS9SL87_9BACT</name>
<proteinExistence type="predicted"/>
<comment type="caution">
    <text evidence="1">The sequence shown here is derived from an EMBL/GenBank/DDBJ whole genome shotgun (WGS) entry which is preliminary data.</text>
</comment>
<keyword evidence="2" id="KW-1185">Reference proteome</keyword>
<accession>A0ABS9SL87</accession>
<dbReference type="EMBL" id="JAKWBL010000003">
    <property type="protein sequence ID" value="MCH5599153.1"/>
    <property type="molecule type" value="Genomic_DNA"/>
</dbReference>
<dbReference type="InterPro" id="IPR037069">
    <property type="entry name" value="AcylCoA_DH/ox_N_sf"/>
</dbReference>
<sequence>MDHSAVGVSINFAGLFHCSFNPLSAAMALHKDMFESPDYYNLDELLSEEQLMIREAVRTYVKKKLLLLLKTIRNVLLFRNKL</sequence>
<organism evidence="1 2">
    <name type="scientific">Niabella ginsengisoli</name>
    <dbReference type="NCBI Taxonomy" id="522298"/>
    <lineage>
        <taxon>Bacteria</taxon>
        <taxon>Pseudomonadati</taxon>
        <taxon>Bacteroidota</taxon>
        <taxon>Chitinophagia</taxon>
        <taxon>Chitinophagales</taxon>
        <taxon>Chitinophagaceae</taxon>
        <taxon>Niabella</taxon>
    </lineage>
</organism>
<evidence type="ECO:0000313" key="2">
    <source>
        <dbReference type="Proteomes" id="UP001202248"/>
    </source>
</evidence>
<dbReference type="Proteomes" id="UP001202248">
    <property type="component" value="Unassembled WGS sequence"/>
</dbReference>
<dbReference type="Gene3D" id="1.10.540.10">
    <property type="entry name" value="Acyl-CoA dehydrogenase/oxidase, N-terminal domain"/>
    <property type="match status" value="1"/>
</dbReference>